<keyword evidence="1" id="KW-0560">Oxidoreductase</keyword>
<dbReference type="OrthoDB" id="5224680at2759"/>
<name>A0A0A2VV00_BEABA</name>
<feature type="domain" description="TauD/TfdA-like" evidence="2">
    <location>
        <begin position="88"/>
        <end position="220"/>
    </location>
</feature>
<protein>
    <recommendedName>
        <fullName evidence="2">TauD/TfdA-like domain-containing protein</fullName>
    </recommendedName>
</protein>
<dbReference type="PANTHER" id="PTHR10696:SF49">
    <property type="entry name" value="TAUD_TFDA-LIKE DOMAIN-CONTAINING PROTEIN"/>
    <property type="match status" value="1"/>
</dbReference>
<dbReference type="InterPro" id="IPR050411">
    <property type="entry name" value="AlphaKG_dependent_hydroxylases"/>
</dbReference>
<comment type="caution">
    <text evidence="3">The sequence shown here is derived from an EMBL/GenBank/DDBJ whole genome shotgun (WGS) entry which is preliminary data.</text>
</comment>
<organism evidence="3 4">
    <name type="scientific">Beauveria bassiana D1-5</name>
    <dbReference type="NCBI Taxonomy" id="1245745"/>
    <lineage>
        <taxon>Eukaryota</taxon>
        <taxon>Fungi</taxon>
        <taxon>Dikarya</taxon>
        <taxon>Ascomycota</taxon>
        <taxon>Pezizomycotina</taxon>
        <taxon>Sordariomycetes</taxon>
        <taxon>Hypocreomycetidae</taxon>
        <taxon>Hypocreales</taxon>
        <taxon>Cordycipitaceae</taxon>
        <taxon>Beauveria</taxon>
    </lineage>
</organism>
<dbReference type="Pfam" id="PF02668">
    <property type="entry name" value="TauD"/>
    <property type="match status" value="2"/>
</dbReference>
<dbReference type="Gene3D" id="3.60.130.10">
    <property type="entry name" value="Clavaminate synthase-like"/>
    <property type="match status" value="2"/>
</dbReference>
<sequence>MAPPEVGQIVFSQSSQPQAQCNTAVPDHAFTLPAGFPNVLSSPMSWIGKQHSDETSYVVMLSLEDLAELNRALLHFKSLGLDGDLVDKTNFPLPQLAKKLISMRRQVYAGRGFALLRGLNVNDYCVDDLTIIYLGIQRYIANQFGRQDNKGNMLDNSSPINAHHHRHSTAPITFHTEESGDVISWLTRSTAASGGKCIIASAHTVYNILAATRPDLVRAHVSLPTAPATLAAIQVEALDAIEAIARATQLEMKTVAGDIHLINNFAVLHRRQGFVDGAQSSEKRHLVRMRLRDEELGWAVPNELQAEWTQAFGESSGSKVWHIEPMPEGFFPLRLQAN</sequence>
<dbReference type="GO" id="GO:0016491">
    <property type="term" value="F:oxidoreductase activity"/>
    <property type="evidence" value="ECO:0007669"/>
    <property type="project" value="UniProtKB-KW"/>
</dbReference>
<evidence type="ECO:0000313" key="3">
    <source>
        <dbReference type="EMBL" id="KGQ11716.1"/>
    </source>
</evidence>
<evidence type="ECO:0000256" key="1">
    <source>
        <dbReference type="ARBA" id="ARBA00023002"/>
    </source>
</evidence>
<dbReference type="InterPro" id="IPR042098">
    <property type="entry name" value="TauD-like_sf"/>
</dbReference>
<feature type="domain" description="TauD/TfdA-like" evidence="2">
    <location>
        <begin position="232"/>
        <end position="289"/>
    </location>
</feature>
<dbReference type="SUPFAM" id="SSF51197">
    <property type="entry name" value="Clavaminate synthase-like"/>
    <property type="match status" value="1"/>
</dbReference>
<dbReference type="EMBL" id="ANFO01000184">
    <property type="protein sequence ID" value="KGQ11716.1"/>
    <property type="molecule type" value="Genomic_DNA"/>
</dbReference>
<gene>
    <name evidence="3" type="ORF">BBAD15_g2545</name>
</gene>
<accession>A0A0A2VV00</accession>
<dbReference type="STRING" id="1245745.A0A0A2VV00"/>
<dbReference type="Proteomes" id="UP000030106">
    <property type="component" value="Unassembled WGS sequence"/>
</dbReference>
<evidence type="ECO:0000313" key="4">
    <source>
        <dbReference type="Proteomes" id="UP000030106"/>
    </source>
</evidence>
<dbReference type="HOGENOM" id="CLU_041041_1_0_1"/>
<dbReference type="PANTHER" id="PTHR10696">
    <property type="entry name" value="GAMMA-BUTYROBETAINE HYDROXYLASE-RELATED"/>
    <property type="match status" value="1"/>
</dbReference>
<reference evidence="3 4" key="1">
    <citation type="submission" date="2012-10" db="EMBL/GenBank/DDBJ databases">
        <title>Genome sequencing and analysis of entomopathogenic fungi Beauveria bassiana D1-5.</title>
        <authorList>
            <person name="Li Q."/>
            <person name="Wang L."/>
            <person name="Zhang Z."/>
            <person name="Wang Q."/>
            <person name="Ren J."/>
            <person name="Wang M."/>
            <person name="Xu W."/>
            <person name="Wang J."/>
            <person name="Lu Y."/>
            <person name="Du Q."/>
            <person name="Sun Z."/>
        </authorList>
    </citation>
    <scope>NUCLEOTIDE SEQUENCE [LARGE SCALE GENOMIC DNA]</scope>
    <source>
        <strain evidence="3 4">D1-5</strain>
    </source>
</reference>
<proteinExistence type="predicted"/>
<evidence type="ECO:0000259" key="2">
    <source>
        <dbReference type="Pfam" id="PF02668"/>
    </source>
</evidence>
<dbReference type="AlphaFoldDB" id="A0A0A2VV00"/>
<dbReference type="InterPro" id="IPR003819">
    <property type="entry name" value="TauD/TfdA-like"/>
</dbReference>